<feature type="domain" description="DUF6362" evidence="1">
    <location>
        <begin position="30"/>
        <end position="140"/>
    </location>
</feature>
<evidence type="ECO:0000313" key="2">
    <source>
        <dbReference type="EMBL" id="PPQ30578.1"/>
    </source>
</evidence>
<dbReference type="InterPro" id="IPR045942">
    <property type="entry name" value="DUF6362"/>
</dbReference>
<keyword evidence="3" id="KW-1185">Reference proteome</keyword>
<evidence type="ECO:0000259" key="1">
    <source>
        <dbReference type="Pfam" id="PF19889"/>
    </source>
</evidence>
<organism evidence="2 3">
    <name type="scientific">Rhodopila globiformis</name>
    <name type="common">Rhodopseudomonas globiformis</name>
    <dbReference type="NCBI Taxonomy" id="1071"/>
    <lineage>
        <taxon>Bacteria</taxon>
        <taxon>Pseudomonadati</taxon>
        <taxon>Pseudomonadota</taxon>
        <taxon>Alphaproteobacteria</taxon>
        <taxon>Acetobacterales</taxon>
        <taxon>Acetobacteraceae</taxon>
        <taxon>Rhodopila</taxon>
    </lineage>
</organism>
<dbReference type="AlphaFoldDB" id="A0A2S6N7J1"/>
<dbReference type="EMBL" id="NHRY01000208">
    <property type="protein sequence ID" value="PPQ30578.1"/>
    <property type="molecule type" value="Genomic_DNA"/>
</dbReference>
<comment type="caution">
    <text evidence="2">The sequence shown here is derived from an EMBL/GenBank/DDBJ whole genome shotgun (WGS) entry which is preliminary data.</text>
</comment>
<gene>
    <name evidence="2" type="ORF">CCS01_18880</name>
</gene>
<dbReference type="RefSeq" id="WP_104520371.1">
    <property type="nucleotide sequence ID" value="NZ_NHRY01000208.1"/>
</dbReference>
<dbReference type="Proteomes" id="UP000239724">
    <property type="component" value="Unassembled WGS sequence"/>
</dbReference>
<sequence>MREAARPADVIDADYVKVRLEEAGACLLALPSRGTLPAGYRTAWPEIVRAVEAWFSAVADGPQRPPAPSPRKISEMDEVYFTWLPLVSPGAVQTRQLLWLRSLVNPVNDKHLWPWRRLQDRLGLNRETLARYHSNGIDRIVTKLNNPDWKSSMGSELP</sequence>
<reference evidence="2 3" key="1">
    <citation type="journal article" date="2018" name="Arch. Microbiol.">
        <title>New insights into the metabolic potential of the phototrophic purple bacterium Rhodopila globiformis DSM 161(T) from its draft genome sequence and evidence for a vanadium-dependent nitrogenase.</title>
        <authorList>
            <person name="Imhoff J.F."/>
            <person name="Rahn T."/>
            <person name="Kunzel S."/>
            <person name="Neulinger S.C."/>
        </authorList>
    </citation>
    <scope>NUCLEOTIDE SEQUENCE [LARGE SCALE GENOMIC DNA]</scope>
    <source>
        <strain evidence="2 3">DSM 161</strain>
    </source>
</reference>
<name>A0A2S6N7J1_RHOGL</name>
<proteinExistence type="predicted"/>
<evidence type="ECO:0000313" key="3">
    <source>
        <dbReference type="Proteomes" id="UP000239724"/>
    </source>
</evidence>
<dbReference type="Pfam" id="PF19889">
    <property type="entry name" value="DUF6362"/>
    <property type="match status" value="1"/>
</dbReference>
<dbReference type="OrthoDB" id="7360866at2"/>
<protein>
    <recommendedName>
        <fullName evidence="1">DUF6362 domain-containing protein</fullName>
    </recommendedName>
</protein>
<accession>A0A2S6N7J1</accession>